<dbReference type="Gene3D" id="3.30.420.10">
    <property type="entry name" value="Ribonuclease H-like superfamily/Ribonuclease H"/>
    <property type="match status" value="1"/>
</dbReference>
<keyword evidence="4 9" id="KW-0269">Exonuclease</keyword>
<dbReference type="CDD" id="cd06141">
    <property type="entry name" value="WRN_exo"/>
    <property type="match status" value="1"/>
</dbReference>
<evidence type="ECO:0000256" key="5">
    <source>
        <dbReference type="ARBA" id="ARBA00022842"/>
    </source>
</evidence>
<keyword evidence="10" id="KW-1185">Reference proteome</keyword>
<evidence type="ECO:0000313" key="9">
    <source>
        <dbReference type="EMBL" id="KOO67300.1"/>
    </source>
</evidence>
<feature type="domain" description="3'-5' exonuclease" evidence="8">
    <location>
        <begin position="26"/>
        <end position="195"/>
    </location>
</feature>
<dbReference type="OrthoDB" id="9793333at2"/>
<keyword evidence="2" id="KW-0479">Metal-binding</keyword>
<dbReference type="InterPro" id="IPR036397">
    <property type="entry name" value="RNaseH_sf"/>
</dbReference>
<dbReference type="InterPro" id="IPR002562">
    <property type="entry name" value="3'-5'_exonuclease_dom"/>
</dbReference>
<dbReference type="InterPro" id="IPR051132">
    <property type="entry name" value="3-5_Exonuclease_domain"/>
</dbReference>
<dbReference type="Proteomes" id="UP000036951">
    <property type="component" value="Unassembled WGS sequence"/>
</dbReference>
<evidence type="ECO:0000256" key="1">
    <source>
        <dbReference type="ARBA" id="ARBA00022722"/>
    </source>
</evidence>
<dbReference type="SUPFAM" id="SSF53098">
    <property type="entry name" value="Ribonuclease H-like"/>
    <property type="match status" value="1"/>
</dbReference>
<organism evidence="9 10">
    <name type="scientific">Xylanibacter rarus</name>
    <dbReference type="NCBI Taxonomy" id="1676614"/>
    <lineage>
        <taxon>Bacteria</taxon>
        <taxon>Pseudomonadati</taxon>
        <taxon>Bacteroidota</taxon>
        <taxon>Bacteroidia</taxon>
        <taxon>Bacteroidales</taxon>
        <taxon>Prevotellaceae</taxon>
        <taxon>Xylanibacter</taxon>
    </lineage>
</organism>
<dbReference type="GO" id="GO:0008408">
    <property type="term" value="F:3'-5' exonuclease activity"/>
    <property type="evidence" value="ECO:0007669"/>
    <property type="project" value="InterPro"/>
</dbReference>
<name>A0A8E1QVR5_9BACT</name>
<evidence type="ECO:0000256" key="4">
    <source>
        <dbReference type="ARBA" id="ARBA00022839"/>
    </source>
</evidence>
<keyword evidence="1" id="KW-0540">Nuclease</keyword>
<dbReference type="GO" id="GO:0003676">
    <property type="term" value="F:nucleic acid binding"/>
    <property type="evidence" value="ECO:0007669"/>
    <property type="project" value="InterPro"/>
</dbReference>
<proteinExistence type="predicted"/>
<evidence type="ECO:0000256" key="7">
    <source>
        <dbReference type="ARBA" id="ARBA00042761"/>
    </source>
</evidence>
<dbReference type="InterPro" id="IPR012337">
    <property type="entry name" value="RNaseH-like_sf"/>
</dbReference>
<sequence>MRKIIYNKFDKHDITALPKVLFSGRIIVINTAAEAEKAVDYLMSQKILGIDTETRPSFKKGQTHNVALLQVSTHDTCFLFRLNLTGITPAIIRLLEDPSIPKIGLSLRDDINSLHKRADFHPGNFIDLQKHVCELGVEDLSLQKLYANFFHQKISKSVRLSNWESDVLSDRQKLYAATDAWACINIYEELCRLEKTGDYELVKIEENKETDV</sequence>
<dbReference type="RefSeq" id="WP_021854884.1">
    <property type="nucleotide sequence ID" value="NZ_DAWBWQ010000027.1"/>
</dbReference>
<accession>A0A8E1QVR5</accession>
<dbReference type="PANTHER" id="PTHR13620:SF109">
    <property type="entry name" value="3'-5' EXONUCLEASE"/>
    <property type="match status" value="1"/>
</dbReference>
<evidence type="ECO:0000256" key="2">
    <source>
        <dbReference type="ARBA" id="ARBA00022723"/>
    </source>
</evidence>
<reference evidence="9 10" key="1">
    <citation type="submission" date="2015-06" db="EMBL/GenBank/DDBJ databases">
        <title>Prevotella sp. 109, sp. nov., a novel member of the family Prevotellaceae isolated from human faeces.</title>
        <authorList>
            <person name="Shkoporov A.N."/>
            <person name="Chaplin A.V."/>
            <person name="Kafarskaia L.I."/>
            <person name="Efimov B.A."/>
        </authorList>
    </citation>
    <scope>NUCLEOTIDE SEQUENCE [LARGE SCALE GENOMIC DNA]</scope>
    <source>
        <strain evidence="9 10">109</strain>
    </source>
</reference>
<evidence type="ECO:0000259" key="8">
    <source>
        <dbReference type="SMART" id="SM00474"/>
    </source>
</evidence>
<keyword evidence="3" id="KW-0378">Hydrolase</keyword>
<evidence type="ECO:0000313" key="10">
    <source>
        <dbReference type="Proteomes" id="UP000036951"/>
    </source>
</evidence>
<comment type="caution">
    <text evidence="9">The sequence shown here is derived from an EMBL/GenBank/DDBJ whole genome shotgun (WGS) entry which is preliminary data.</text>
</comment>
<protein>
    <recommendedName>
        <fullName evidence="6">3'-5' exonuclease</fullName>
    </recommendedName>
    <alternativeName>
        <fullName evidence="7">Werner Syndrome-like exonuclease</fullName>
    </alternativeName>
</protein>
<dbReference type="AlphaFoldDB" id="A0A8E1QVR5"/>
<dbReference type="GO" id="GO:0046872">
    <property type="term" value="F:metal ion binding"/>
    <property type="evidence" value="ECO:0007669"/>
    <property type="project" value="UniProtKB-KW"/>
</dbReference>
<dbReference type="Pfam" id="PF01612">
    <property type="entry name" value="DNA_pol_A_exo1"/>
    <property type="match status" value="1"/>
</dbReference>
<keyword evidence="5" id="KW-0460">Magnesium</keyword>
<evidence type="ECO:0000256" key="6">
    <source>
        <dbReference type="ARBA" id="ARBA00040531"/>
    </source>
</evidence>
<dbReference type="GO" id="GO:0006139">
    <property type="term" value="P:nucleobase-containing compound metabolic process"/>
    <property type="evidence" value="ECO:0007669"/>
    <property type="project" value="InterPro"/>
</dbReference>
<dbReference type="SMART" id="SM00474">
    <property type="entry name" value="35EXOc"/>
    <property type="match status" value="1"/>
</dbReference>
<evidence type="ECO:0000256" key="3">
    <source>
        <dbReference type="ARBA" id="ARBA00022801"/>
    </source>
</evidence>
<gene>
    <name evidence="9" type="ORF">ACU52_12980</name>
</gene>
<dbReference type="EMBL" id="LFQU01000036">
    <property type="protein sequence ID" value="KOO67300.1"/>
    <property type="molecule type" value="Genomic_DNA"/>
</dbReference>
<dbReference type="PANTHER" id="PTHR13620">
    <property type="entry name" value="3-5 EXONUCLEASE"/>
    <property type="match status" value="1"/>
</dbReference>